<feature type="compositionally biased region" description="Acidic residues" evidence="3">
    <location>
        <begin position="229"/>
        <end position="242"/>
    </location>
</feature>
<sequence>MDLGLGAPRKEEMPPRFEPYVQPVNGIVQPPVMPPPGRRGRRTNVLESLKSVLKFLWKSRWSYYFRYPVDAVALCIPDYHNVIRQPMDLTTIRRRLNNNYYWQAAEALDDFELIFENCMLYNLEGTEVHSAGKELRSAFYTRLSFIDLNNETELVPQAAMRKRKAEPAQQIQTIREHVEPAIAKSAKVAKEAVWPMAPVEAAIRYEPQPQAEGKPEWKAEAESERQPEPEPEAEPDPLLDSEPIEFEVNPNITLEWQNYLVEKSHAERLLRCLTKRKRSSINWPFRCCDLWREYGQNLHYDHDAEEKLDWETLRIKLEENQFDNFEEFVETLRTMFQNALTCFPIDETVISAVNEINELLESRLDDLRSSMAEKKTRLRHSVNKSLRSYNLIVSQQESFINSEESFSYGVESHK</sequence>
<dbReference type="GO" id="GO:0000785">
    <property type="term" value="C:chromatin"/>
    <property type="evidence" value="ECO:0007669"/>
    <property type="project" value="TreeGrafter"/>
</dbReference>
<proteinExistence type="predicted"/>
<feature type="compositionally biased region" description="Basic and acidic residues" evidence="3">
    <location>
        <begin position="213"/>
        <end position="228"/>
    </location>
</feature>
<dbReference type="PANTHER" id="PTHR22880:SF225">
    <property type="entry name" value="BROMODOMAIN-CONTAINING PROTEIN BET-1-RELATED"/>
    <property type="match status" value="1"/>
</dbReference>
<dbReference type="SMART" id="SM00297">
    <property type="entry name" value="BROMO"/>
    <property type="match status" value="1"/>
</dbReference>
<dbReference type="InterPro" id="IPR050935">
    <property type="entry name" value="Bromo_chromatin_reader"/>
</dbReference>
<reference evidence="6" key="1">
    <citation type="submission" date="2025-08" db="UniProtKB">
        <authorList>
            <consortium name="RefSeq"/>
        </authorList>
    </citation>
    <scope>IDENTIFICATION</scope>
    <source>
        <strain evidence="6">15085-1641.00</strain>
        <tissue evidence="6">Whole body</tissue>
    </source>
</reference>
<feature type="region of interest" description="Disordered" evidence="3">
    <location>
        <begin position="205"/>
        <end position="242"/>
    </location>
</feature>
<dbReference type="Gene3D" id="1.20.920.10">
    <property type="entry name" value="Bromodomain-like"/>
    <property type="match status" value="2"/>
</dbReference>
<dbReference type="Proteomes" id="UP000504633">
    <property type="component" value="Unplaced"/>
</dbReference>
<keyword evidence="1 2" id="KW-0103">Bromodomain</keyword>
<dbReference type="PROSITE" id="PS00633">
    <property type="entry name" value="BROMODOMAIN_1"/>
    <property type="match status" value="1"/>
</dbReference>
<dbReference type="InterPro" id="IPR018359">
    <property type="entry name" value="Bromodomain_CS"/>
</dbReference>
<protein>
    <submittedName>
        <fullName evidence="6">Bromodomain-containing protein 3</fullName>
    </submittedName>
</protein>
<dbReference type="PRINTS" id="PR00503">
    <property type="entry name" value="BROMODOMAIN"/>
</dbReference>
<evidence type="ECO:0000256" key="1">
    <source>
        <dbReference type="ARBA" id="ARBA00023117"/>
    </source>
</evidence>
<dbReference type="PROSITE" id="PS50014">
    <property type="entry name" value="BROMODOMAIN_2"/>
    <property type="match status" value="1"/>
</dbReference>
<dbReference type="InterPro" id="IPR036427">
    <property type="entry name" value="Bromodomain-like_sf"/>
</dbReference>
<accession>A0A6J1LPW0</accession>
<dbReference type="AlphaFoldDB" id="A0A6J1LPW0"/>
<evidence type="ECO:0000313" key="5">
    <source>
        <dbReference type="Proteomes" id="UP000504633"/>
    </source>
</evidence>
<dbReference type="SUPFAM" id="SSF47370">
    <property type="entry name" value="Bromodomain"/>
    <property type="match status" value="2"/>
</dbReference>
<dbReference type="InterPro" id="IPR001487">
    <property type="entry name" value="Bromodomain"/>
</dbReference>
<dbReference type="GO" id="GO:0006338">
    <property type="term" value="P:chromatin remodeling"/>
    <property type="evidence" value="ECO:0007669"/>
    <property type="project" value="TreeGrafter"/>
</dbReference>
<dbReference type="CTD" id="42823"/>
<feature type="domain" description="Bromo" evidence="4">
    <location>
        <begin position="57"/>
        <end position="129"/>
    </location>
</feature>
<evidence type="ECO:0000313" key="6">
    <source>
        <dbReference type="RefSeq" id="XP_023168873.2"/>
    </source>
</evidence>
<keyword evidence="5" id="KW-1185">Reference proteome</keyword>
<dbReference type="PANTHER" id="PTHR22880">
    <property type="entry name" value="FALZ-RELATED BROMODOMAIN-CONTAINING PROTEINS"/>
    <property type="match status" value="1"/>
</dbReference>
<dbReference type="KEGG" id="dhe:111598071"/>
<dbReference type="GeneID" id="111598071"/>
<evidence type="ECO:0000256" key="3">
    <source>
        <dbReference type="SAM" id="MobiDB-lite"/>
    </source>
</evidence>
<evidence type="ECO:0000259" key="4">
    <source>
        <dbReference type="PROSITE" id="PS50014"/>
    </source>
</evidence>
<dbReference type="GO" id="GO:0005634">
    <property type="term" value="C:nucleus"/>
    <property type="evidence" value="ECO:0007669"/>
    <property type="project" value="TreeGrafter"/>
</dbReference>
<dbReference type="OrthoDB" id="8063680at2759"/>
<name>A0A6J1LPW0_DROHY</name>
<dbReference type="Pfam" id="PF00439">
    <property type="entry name" value="Bromodomain"/>
    <property type="match status" value="2"/>
</dbReference>
<evidence type="ECO:0000256" key="2">
    <source>
        <dbReference type="PROSITE-ProRule" id="PRU00035"/>
    </source>
</evidence>
<dbReference type="OMA" id="IFENCML"/>
<dbReference type="GO" id="GO:0006355">
    <property type="term" value="P:regulation of DNA-templated transcription"/>
    <property type="evidence" value="ECO:0007669"/>
    <property type="project" value="TreeGrafter"/>
</dbReference>
<organism evidence="5 6">
    <name type="scientific">Drosophila hydei</name>
    <name type="common">Fruit fly</name>
    <dbReference type="NCBI Taxonomy" id="7224"/>
    <lineage>
        <taxon>Eukaryota</taxon>
        <taxon>Metazoa</taxon>
        <taxon>Ecdysozoa</taxon>
        <taxon>Arthropoda</taxon>
        <taxon>Hexapoda</taxon>
        <taxon>Insecta</taxon>
        <taxon>Pterygota</taxon>
        <taxon>Neoptera</taxon>
        <taxon>Endopterygota</taxon>
        <taxon>Diptera</taxon>
        <taxon>Brachycera</taxon>
        <taxon>Muscomorpha</taxon>
        <taxon>Ephydroidea</taxon>
        <taxon>Drosophilidae</taxon>
        <taxon>Drosophila</taxon>
    </lineage>
</organism>
<dbReference type="RefSeq" id="XP_023168873.2">
    <property type="nucleotide sequence ID" value="XM_023313105.2"/>
</dbReference>
<gene>
    <name evidence="6" type="primary">LOC111598071</name>
</gene>